<organism evidence="3 4">
    <name type="scientific">Helobdella robusta</name>
    <name type="common">Californian leech</name>
    <dbReference type="NCBI Taxonomy" id="6412"/>
    <lineage>
        <taxon>Eukaryota</taxon>
        <taxon>Metazoa</taxon>
        <taxon>Spiralia</taxon>
        <taxon>Lophotrochozoa</taxon>
        <taxon>Annelida</taxon>
        <taxon>Clitellata</taxon>
        <taxon>Hirudinea</taxon>
        <taxon>Rhynchobdellida</taxon>
        <taxon>Glossiphoniidae</taxon>
        <taxon>Helobdella</taxon>
    </lineage>
</organism>
<protein>
    <submittedName>
        <fullName evidence="2 3">Uncharacterized protein</fullName>
    </submittedName>
</protein>
<dbReference type="GeneID" id="20217188"/>
<dbReference type="InParanoid" id="T1G7Z1"/>
<dbReference type="KEGG" id="hro:HELRODRAFT_91055"/>
<feature type="coiled-coil region" evidence="1">
    <location>
        <begin position="10"/>
        <end position="51"/>
    </location>
</feature>
<keyword evidence="1" id="KW-0175">Coiled coil</keyword>
<evidence type="ECO:0000256" key="1">
    <source>
        <dbReference type="SAM" id="Coils"/>
    </source>
</evidence>
<dbReference type="OrthoDB" id="2018427at2759"/>
<gene>
    <name evidence="3" type="primary">20217188</name>
    <name evidence="2" type="ORF">HELRODRAFT_91055</name>
</gene>
<dbReference type="EMBL" id="AMQM01008449">
    <property type="status" value="NOT_ANNOTATED_CDS"/>
    <property type="molecule type" value="Genomic_DNA"/>
</dbReference>
<reference evidence="2 4" key="2">
    <citation type="journal article" date="2013" name="Nature">
        <title>Insights into bilaterian evolution from three spiralian genomes.</title>
        <authorList>
            <person name="Simakov O."/>
            <person name="Marletaz F."/>
            <person name="Cho S.J."/>
            <person name="Edsinger-Gonzales E."/>
            <person name="Havlak P."/>
            <person name="Hellsten U."/>
            <person name="Kuo D.H."/>
            <person name="Larsson T."/>
            <person name="Lv J."/>
            <person name="Arendt D."/>
            <person name="Savage R."/>
            <person name="Osoegawa K."/>
            <person name="de Jong P."/>
            <person name="Grimwood J."/>
            <person name="Chapman J.A."/>
            <person name="Shapiro H."/>
            <person name="Aerts A."/>
            <person name="Otillar R.P."/>
            <person name="Terry A.Y."/>
            <person name="Boore J.L."/>
            <person name="Grigoriev I.V."/>
            <person name="Lindberg D.R."/>
            <person name="Seaver E.C."/>
            <person name="Weisblat D.A."/>
            <person name="Putnam N.H."/>
            <person name="Rokhsar D.S."/>
        </authorList>
    </citation>
    <scope>NUCLEOTIDE SEQUENCE</scope>
</reference>
<evidence type="ECO:0000313" key="2">
    <source>
        <dbReference type="EMBL" id="ESN90091.1"/>
    </source>
</evidence>
<sequence length="58" mass="6925">MKSTEFDEIKRKLASRIIELEQQLENVLSRCIGLEKVKNRLQSEVEKLTSELESVRYW</sequence>
<accession>T1G7Z1</accession>
<dbReference type="RefSeq" id="XP_009031856.1">
    <property type="nucleotide sequence ID" value="XM_009033608.1"/>
</dbReference>
<reference evidence="4" key="1">
    <citation type="submission" date="2012-12" db="EMBL/GenBank/DDBJ databases">
        <authorList>
            <person name="Hellsten U."/>
            <person name="Grimwood J."/>
            <person name="Chapman J.A."/>
            <person name="Shapiro H."/>
            <person name="Aerts A."/>
            <person name="Otillar R.P."/>
            <person name="Terry A.Y."/>
            <person name="Boore J.L."/>
            <person name="Simakov O."/>
            <person name="Marletaz F."/>
            <person name="Cho S.-J."/>
            <person name="Edsinger-Gonzales E."/>
            <person name="Havlak P."/>
            <person name="Kuo D.-H."/>
            <person name="Larsson T."/>
            <person name="Lv J."/>
            <person name="Arendt D."/>
            <person name="Savage R."/>
            <person name="Osoegawa K."/>
            <person name="de Jong P."/>
            <person name="Lindberg D.R."/>
            <person name="Seaver E.C."/>
            <person name="Weisblat D.A."/>
            <person name="Putnam N.H."/>
            <person name="Grigoriev I.V."/>
            <person name="Rokhsar D.S."/>
        </authorList>
    </citation>
    <scope>NUCLEOTIDE SEQUENCE</scope>
</reference>
<evidence type="ECO:0000313" key="3">
    <source>
        <dbReference type="EnsemblMetazoa" id="HelroP91055"/>
    </source>
</evidence>
<dbReference type="HOGENOM" id="CLU_2981343_0_0_1"/>
<dbReference type="Proteomes" id="UP000015101">
    <property type="component" value="Unassembled WGS sequence"/>
</dbReference>
<evidence type="ECO:0000313" key="4">
    <source>
        <dbReference type="Proteomes" id="UP000015101"/>
    </source>
</evidence>
<reference evidence="3" key="3">
    <citation type="submission" date="2015-06" db="UniProtKB">
        <authorList>
            <consortium name="EnsemblMetazoa"/>
        </authorList>
    </citation>
    <scope>IDENTIFICATION</scope>
</reference>
<dbReference type="CTD" id="20217188"/>
<keyword evidence="4" id="KW-1185">Reference proteome</keyword>
<name>T1G7Z1_HELRO</name>
<dbReference type="AlphaFoldDB" id="T1G7Z1"/>
<proteinExistence type="predicted"/>
<dbReference type="EMBL" id="KB097778">
    <property type="protein sequence ID" value="ESN90091.1"/>
    <property type="molecule type" value="Genomic_DNA"/>
</dbReference>
<dbReference type="EnsemblMetazoa" id="HelroT91055">
    <property type="protein sequence ID" value="HelroP91055"/>
    <property type="gene ID" value="HelroG91055"/>
</dbReference>